<evidence type="ECO:0000256" key="1">
    <source>
        <dbReference type="ARBA" id="ARBA00001941"/>
    </source>
</evidence>
<evidence type="ECO:0000256" key="5">
    <source>
        <dbReference type="ARBA" id="ARBA00022801"/>
    </source>
</evidence>
<gene>
    <name evidence="19" type="ORF">NQZ67_29575</name>
</gene>
<evidence type="ECO:0000256" key="2">
    <source>
        <dbReference type="ARBA" id="ARBA00001947"/>
    </source>
</evidence>
<evidence type="ECO:0000256" key="15">
    <source>
        <dbReference type="ARBA" id="ARBA00076004"/>
    </source>
</evidence>
<evidence type="ECO:0000256" key="9">
    <source>
        <dbReference type="ARBA" id="ARBA00036421"/>
    </source>
</evidence>
<dbReference type="PANTHER" id="PTHR43501">
    <property type="entry name" value="CYTOSOL NON-SPECIFIC DIPEPTIDASE"/>
    <property type="match status" value="1"/>
</dbReference>
<dbReference type="Proteomes" id="UP001141950">
    <property type="component" value="Unassembled WGS sequence"/>
</dbReference>
<keyword evidence="6" id="KW-0862">Zinc</keyword>
<dbReference type="EMBL" id="JANIPJ010000042">
    <property type="protein sequence ID" value="MCR2808031.1"/>
    <property type="molecule type" value="Genomic_DNA"/>
</dbReference>
<keyword evidence="5" id="KW-0378">Hydrolase</keyword>
<evidence type="ECO:0000256" key="11">
    <source>
        <dbReference type="ARBA" id="ARBA00044252"/>
    </source>
</evidence>
<evidence type="ECO:0000259" key="18">
    <source>
        <dbReference type="Pfam" id="PF07687"/>
    </source>
</evidence>
<dbReference type="InterPro" id="IPR011650">
    <property type="entry name" value="Peptidase_M20_dimer"/>
</dbReference>
<evidence type="ECO:0000256" key="8">
    <source>
        <dbReference type="ARBA" id="ARBA00023285"/>
    </source>
</evidence>
<feature type="domain" description="Peptidase M20 dimerisation" evidence="18">
    <location>
        <begin position="217"/>
        <end position="296"/>
    </location>
</feature>
<dbReference type="RefSeq" id="WP_257453064.1">
    <property type="nucleotide sequence ID" value="NZ_JANIPJ010000042.1"/>
</dbReference>
<dbReference type="FunFam" id="3.40.630.10:FF:000015">
    <property type="entry name" value="Aminoacyl-histidine dipeptidase PepD"/>
    <property type="match status" value="1"/>
</dbReference>
<evidence type="ECO:0000256" key="17">
    <source>
        <dbReference type="ARBA" id="ARBA00078074"/>
    </source>
</evidence>
<keyword evidence="7" id="KW-0482">Metalloprotease</keyword>
<comment type="catalytic activity">
    <reaction evidence="9">
        <text>Hydrolysis of dipeptides, preferentially hydrophobic dipeptides including prolyl amino acids.</text>
        <dbReference type="EC" id="3.4.13.18"/>
    </reaction>
</comment>
<evidence type="ECO:0000256" key="3">
    <source>
        <dbReference type="ARBA" id="ARBA00022670"/>
    </source>
</evidence>
<dbReference type="CDD" id="cd03890">
    <property type="entry name" value="M20_pepD"/>
    <property type="match status" value="1"/>
</dbReference>
<dbReference type="EC" id="3.4.13.18" evidence="10"/>
<keyword evidence="20" id="KW-1185">Reference proteome</keyword>
<dbReference type="AlphaFoldDB" id="A0A9X2MVV6"/>
<dbReference type="PRINTS" id="PR00934">
    <property type="entry name" value="XHISDIPTASE"/>
</dbReference>
<dbReference type="Gene3D" id="3.40.630.10">
    <property type="entry name" value="Zn peptidases"/>
    <property type="match status" value="2"/>
</dbReference>
<sequence length="496" mass="54066">MSDAATKVYQGDSKVLRLFEELSRIPRGSGNEKAVSDFVADFARQRGCEVFQDDRHNLIIRKPAAAGYESAPAVIFQGHLDMVCEKNKGTEHDFEKDPIRFKIEGDMIYADGTTLGADNGIAVATAMAIIDSPELAHPELEILLTTEEETSMGGAFHLDASPLKGRMMINFDSDREGMLFVSSAGGINLYHTVQAGWQEKGMDAGEPYTINVHGLTGGHSGDDIIHERGNANKLLGRVLDDLRRHTDFALAGVNGGMKVNAIPREAEAAVYLTPEGRTIAESRIAEINRTLRDEYSVSDSGVSVMLQAGWDADGAGAASSGRVFSDEAKAAVIRLLALIPSGVISMDKAIPNLVRTSSNLGVVTTGEQEIVLQSLARSSLRSQTDDVVRWMETLAETAGCGFSQDSYFPGWPYRADSKLRPVFEAAYEREFGKPLEIKAIHAGLECGVLIEKMPDLDAVSYGPNLYEIHTPQEHLSISSVERTWTFLQEVLRNIKS</sequence>
<dbReference type="PIRSF" id="PIRSF016599">
    <property type="entry name" value="Xaa-His_dipept"/>
    <property type="match status" value="1"/>
</dbReference>
<dbReference type="GO" id="GO:0070573">
    <property type="term" value="F:metallodipeptidase activity"/>
    <property type="evidence" value="ECO:0007669"/>
    <property type="project" value="TreeGrafter"/>
</dbReference>
<evidence type="ECO:0000256" key="6">
    <source>
        <dbReference type="ARBA" id="ARBA00022833"/>
    </source>
</evidence>
<dbReference type="FunFam" id="3.40.630.10:FF:000072">
    <property type="entry name" value="Aminoacyl-histidine dipeptidase"/>
    <property type="match status" value="1"/>
</dbReference>
<comment type="similarity">
    <text evidence="12">Belongs to the peptidase M20C family.</text>
</comment>
<accession>A0A9X2MVV6</accession>
<name>A0A9X2MVV6_9BACL</name>
<protein>
    <recommendedName>
        <fullName evidence="13">Cytosol non-specific dipeptidase</fullName>
        <ecNumber evidence="10">3.4.13.18</ecNumber>
    </recommendedName>
    <alternativeName>
        <fullName evidence="16">Aminoacyl-histidine dipeptidase</fullName>
    </alternativeName>
    <alternativeName>
        <fullName evidence="15">Beta-alanyl-histidine dipeptidase</fullName>
    </alternativeName>
    <alternativeName>
        <fullName evidence="14">Carnosinase</fullName>
    </alternativeName>
    <alternativeName>
        <fullName evidence="11">Peptidase D</fullName>
    </alternativeName>
    <alternativeName>
        <fullName evidence="17">Xaa-His dipeptidase</fullName>
    </alternativeName>
</protein>
<keyword evidence="8" id="KW-0170">Cobalt</keyword>
<evidence type="ECO:0000313" key="20">
    <source>
        <dbReference type="Proteomes" id="UP001141950"/>
    </source>
</evidence>
<dbReference type="InterPro" id="IPR001160">
    <property type="entry name" value="Peptidase_M20C"/>
</dbReference>
<keyword evidence="3" id="KW-0645">Protease</keyword>
<evidence type="ECO:0000313" key="19">
    <source>
        <dbReference type="EMBL" id="MCR2808031.1"/>
    </source>
</evidence>
<evidence type="ECO:0000256" key="16">
    <source>
        <dbReference type="ARBA" id="ARBA00077688"/>
    </source>
</evidence>
<organism evidence="19 20">
    <name type="scientific">Paenibacillus soyae</name>
    <dbReference type="NCBI Taxonomy" id="2969249"/>
    <lineage>
        <taxon>Bacteria</taxon>
        <taxon>Bacillati</taxon>
        <taxon>Bacillota</taxon>
        <taxon>Bacilli</taxon>
        <taxon>Bacillales</taxon>
        <taxon>Paenibacillaceae</taxon>
        <taxon>Paenibacillus</taxon>
    </lineage>
</organism>
<keyword evidence="4" id="KW-0479">Metal-binding</keyword>
<dbReference type="GO" id="GO:0005829">
    <property type="term" value="C:cytosol"/>
    <property type="evidence" value="ECO:0007669"/>
    <property type="project" value="TreeGrafter"/>
</dbReference>
<dbReference type="Pfam" id="PF01546">
    <property type="entry name" value="Peptidase_M20"/>
    <property type="match status" value="1"/>
</dbReference>
<evidence type="ECO:0000256" key="7">
    <source>
        <dbReference type="ARBA" id="ARBA00023049"/>
    </source>
</evidence>
<dbReference type="InterPro" id="IPR002933">
    <property type="entry name" value="Peptidase_M20"/>
</dbReference>
<evidence type="ECO:0000256" key="12">
    <source>
        <dbReference type="ARBA" id="ARBA00061423"/>
    </source>
</evidence>
<comment type="cofactor">
    <cofactor evidence="1">
        <name>Co(2+)</name>
        <dbReference type="ChEBI" id="CHEBI:48828"/>
    </cofactor>
</comment>
<reference evidence="19" key="1">
    <citation type="submission" date="2022-08" db="EMBL/GenBank/DDBJ databases">
        <title>The genomic sequence of strain Paenibacillus sp. SCIV0701.</title>
        <authorList>
            <person name="Zhao H."/>
        </authorList>
    </citation>
    <scope>NUCLEOTIDE SEQUENCE</scope>
    <source>
        <strain evidence="19">SCIV0701</strain>
    </source>
</reference>
<dbReference type="NCBIfam" id="TIGR01893">
    <property type="entry name" value="aa-his-dipept"/>
    <property type="match status" value="1"/>
</dbReference>
<evidence type="ECO:0000256" key="10">
    <source>
        <dbReference type="ARBA" id="ARBA00038976"/>
    </source>
</evidence>
<comment type="cofactor">
    <cofactor evidence="2">
        <name>Zn(2+)</name>
        <dbReference type="ChEBI" id="CHEBI:29105"/>
    </cofactor>
</comment>
<evidence type="ECO:0000256" key="4">
    <source>
        <dbReference type="ARBA" id="ARBA00022723"/>
    </source>
</evidence>
<dbReference type="Pfam" id="PF07687">
    <property type="entry name" value="M20_dimer"/>
    <property type="match status" value="1"/>
</dbReference>
<evidence type="ECO:0000256" key="14">
    <source>
        <dbReference type="ARBA" id="ARBA00075285"/>
    </source>
</evidence>
<evidence type="ECO:0000256" key="13">
    <source>
        <dbReference type="ARBA" id="ARBA00071271"/>
    </source>
</evidence>
<comment type="caution">
    <text evidence="19">The sequence shown here is derived from an EMBL/GenBank/DDBJ whole genome shotgun (WGS) entry which is preliminary data.</text>
</comment>
<dbReference type="PANTHER" id="PTHR43501:SF1">
    <property type="entry name" value="CYTOSOL NON-SPECIFIC DIPEPTIDASE"/>
    <property type="match status" value="1"/>
</dbReference>
<proteinExistence type="inferred from homology"/>
<dbReference type="SUPFAM" id="SSF53187">
    <property type="entry name" value="Zn-dependent exopeptidases"/>
    <property type="match status" value="1"/>
</dbReference>
<dbReference type="GO" id="GO:0046872">
    <property type="term" value="F:metal ion binding"/>
    <property type="evidence" value="ECO:0007669"/>
    <property type="project" value="UniProtKB-KW"/>
</dbReference>
<dbReference type="GO" id="GO:0006508">
    <property type="term" value="P:proteolysis"/>
    <property type="evidence" value="ECO:0007669"/>
    <property type="project" value="UniProtKB-KW"/>
</dbReference>